<gene>
    <name evidence="1" type="ORF">QFC24_000783</name>
</gene>
<evidence type="ECO:0000313" key="1">
    <source>
        <dbReference type="EMBL" id="KAJ9127376.1"/>
    </source>
</evidence>
<organism evidence="1 2">
    <name type="scientific">Naganishia onofrii</name>
    <dbReference type="NCBI Taxonomy" id="1851511"/>
    <lineage>
        <taxon>Eukaryota</taxon>
        <taxon>Fungi</taxon>
        <taxon>Dikarya</taxon>
        <taxon>Basidiomycota</taxon>
        <taxon>Agaricomycotina</taxon>
        <taxon>Tremellomycetes</taxon>
        <taxon>Filobasidiales</taxon>
        <taxon>Filobasidiaceae</taxon>
        <taxon>Naganishia</taxon>
    </lineage>
</organism>
<protein>
    <submittedName>
        <fullName evidence="1">Uncharacterized protein</fullName>
    </submittedName>
</protein>
<sequence>MREPTALIIVDVQNDFLPPTGSLAVPEGREILPRIHKLLEDDEWAGEWELVVVTQDGKPYTKIRIPGPRPSTAGSGINGTEEDDHSGSSAEDAVKEPKEQGDEGETMIDMFIWPDHCIPGTTGAEIEEGLQRRLKPWFAKNKVAVARKRTDETKVTGPDLGSFLLSKGIKRCVVVGLATDYCVAQTTLSAVSYTTTTADAAGNDGQKAFKTYVYTPATRGVNAGDSERALVDMKKKGAVLLDDEDGLRRVLGF</sequence>
<reference evidence="1" key="1">
    <citation type="submission" date="2023-04" db="EMBL/GenBank/DDBJ databases">
        <title>Draft Genome sequencing of Naganishia species isolated from polar environments using Oxford Nanopore Technology.</title>
        <authorList>
            <person name="Leo P."/>
            <person name="Venkateswaran K."/>
        </authorList>
    </citation>
    <scope>NUCLEOTIDE SEQUENCE</scope>
    <source>
        <strain evidence="1">DBVPG 5303</strain>
    </source>
</reference>
<proteinExistence type="predicted"/>
<dbReference type="Proteomes" id="UP001234202">
    <property type="component" value="Unassembled WGS sequence"/>
</dbReference>
<evidence type="ECO:0000313" key="2">
    <source>
        <dbReference type="Proteomes" id="UP001234202"/>
    </source>
</evidence>
<keyword evidence="2" id="KW-1185">Reference proteome</keyword>
<dbReference type="EMBL" id="JASBWV010000002">
    <property type="protein sequence ID" value="KAJ9127376.1"/>
    <property type="molecule type" value="Genomic_DNA"/>
</dbReference>
<accession>A0ACC2XWH8</accession>
<name>A0ACC2XWH8_9TREE</name>
<comment type="caution">
    <text evidence="1">The sequence shown here is derived from an EMBL/GenBank/DDBJ whole genome shotgun (WGS) entry which is preliminary data.</text>
</comment>